<keyword evidence="6" id="KW-0472">Membrane</keyword>
<dbReference type="InterPro" id="IPR057366">
    <property type="entry name" value="TRPM-like"/>
</dbReference>
<protein>
    <submittedName>
        <fullName evidence="11">Transient receptor potential cation channel subfamily m member 2</fullName>
    </submittedName>
</protein>
<feature type="domain" description="TRPM-like" evidence="10">
    <location>
        <begin position="594"/>
        <end position="659"/>
    </location>
</feature>
<evidence type="ECO:0000256" key="6">
    <source>
        <dbReference type="ARBA" id="ARBA00023136"/>
    </source>
</evidence>
<reference evidence="11 12" key="1">
    <citation type="journal article" date="2021" name="Elife">
        <title>Chloroplast acquisition without the gene transfer in kleptoplastic sea slugs, Plakobranchus ocellatus.</title>
        <authorList>
            <person name="Maeda T."/>
            <person name="Takahashi S."/>
            <person name="Yoshida T."/>
            <person name="Shimamura S."/>
            <person name="Takaki Y."/>
            <person name="Nagai Y."/>
            <person name="Toyoda A."/>
            <person name="Suzuki Y."/>
            <person name="Arimoto A."/>
            <person name="Ishii H."/>
            <person name="Satoh N."/>
            <person name="Nishiyama T."/>
            <person name="Hasebe M."/>
            <person name="Maruyama T."/>
            <person name="Minagawa J."/>
            <person name="Obokata J."/>
            <person name="Shigenobu S."/>
        </authorList>
    </citation>
    <scope>NUCLEOTIDE SEQUENCE [LARGE SCALE GENOMIC DNA]</scope>
</reference>
<dbReference type="InterPro" id="IPR041491">
    <property type="entry name" value="TRPM_SLOG"/>
</dbReference>
<dbReference type="PANTHER" id="PTHR13800:SF12">
    <property type="entry name" value="TRANSIENT RECEPTOR POTENTIAL CATION CHANNEL SUBFAMILY M MEMBER-LIKE 2"/>
    <property type="match status" value="1"/>
</dbReference>
<evidence type="ECO:0000256" key="1">
    <source>
        <dbReference type="ARBA" id="ARBA00004141"/>
    </source>
</evidence>
<comment type="subcellular location">
    <subcellularLocation>
        <location evidence="1">Membrane</location>
        <topology evidence="1">Multi-pass membrane protein</topology>
    </subcellularLocation>
</comment>
<dbReference type="GO" id="GO:0005886">
    <property type="term" value="C:plasma membrane"/>
    <property type="evidence" value="ECO:0007669"/>
    <property type="project" value="TreeGrafter"/>
</dbReference>
<evidence type="ECO:0000259" key="9">
    <source>
        <dbReference type="Pfam" id="PF18139"/>
    </source>
</evidence>
<keyword evidence="7" id="KW-0407">Ion channel</keyword>
<dbReference type="InterPro" id="IPR050927">
    <property type="entry name" value="TRPM"/>
</dbReference>
<evidence type="ECO:0000256" key="2">
    <source>
        <dbReference type="ARBA" id="ARBA00022448"/>
    </source>
</evidence>
<name>A0AAV4CIS2_9GAST</name>
<evidence type="ECO:0000256" key="4">
    <source>
        <dbReference type="ARBA" id="ARBA00022989"/>
    </source>
</evidence>
<evidence type="ECO:0000313" key="11">
    <source>
        <dbReference type="EMBL" id="GFO31372.1"/>
    </source>
</evidence>
<evidence type="ECO:0000256" key="8">
    <source>
        <dbReference type="SAM" id="MobiDB-lite"/>
    </source>
</evidence>
<dbReference type="PANTHER" id="PTHR13800">
    <property type="entry name" value="TRANSIENT RECEPTOR POTENTIAL CATION CHANNEL, SUBFAMILY M, MEMBER 6"/>
    <property type="match status" value="1"/>
</dbReference>
<feature type="compositionally biased region" description="Basic and acidic residues" evidence="8">
    <location>
        <begin position="1"/>
        <end position="19"/>
    </location>
</feature>
<dbReference type="AlphaFoldDB" id="A0AAV4CIS2"/>
<evidence type="ECO:0000259" key="10">
    <source>
        <dbReference type="Pfam" id="PF25508"/>
    </source>
</evidence>
<keyword evidence="4" id="KW-1133">Transmembrane helix</keyword>
<evidence type="ECO:0000256" key="7">
    <source>
        <dbReference type="ARBA" id="ARBA00023303"/>
    </source>
</evidence>
<dbReference type="GO" id="GO:0099604">
    <property type="term" value="F:ligand-gated calcium channel activity"/>
    <property type="evidence" value="ECO:0007669"/>
    <property type="project" value="TreeGrafter"/>
</dbReference>
<feature type="region of interest" description="Disordered" evidence="8">
    <location>
        <begin position="69"/>
        <end position="106"/>
    </location>
</feature>
<dbReference type="Proteomes" id="UP000735302">
    <property type="component" value="Unassembled WGS sequence"/>
</dbReference>
<dbReference type="EMBL" id="BLXT01006392">
    <property type="protein sequence ID" value="GFO31372.1"/>
    <property type="molecule type" value="Genomic_DNA"/>
</dbReference>
<evidence type="ECO:0000256" key="5">
    <source>
        <dbReference type="ARBA" id="ARBA00023065"/>
    </source>
</evidence>
<keyword evidence="11" id="KW-0675">Receptor</keyword>
<dbReference type="Pfam" id="PF18139">
    <property type="entry name" value="LSDAT_euk"/>
    <property type="match status" value="1"/>
</dbReference>
<keyword evidence="2" id="KW-0813">Transport</keyword>
<dbReference type="Pfam" id="PF25508">
    <property type="entry name" value="TRPM2"/>
    <property type="match status" value="1"/>
</dbReference>
<organism evidence="11 12">
    <name type="scientific">Plakobranchus ocellatus</name>
    <dbReference type="NCBI Taxonomy" id="259542"/>
    <lineage>
        <taxon>Eukaryota</taxon>
        <taxon>Metazoa</taxon>
        <taxon>Spiralia</taxon>
        <taxon>Lophotrochozoa</taxon>
        <taxon>Mollusca</taxon>
        <taxon>Gastropoda</taxon>
        <taxon>Heterobranchia</taxon>
        <taxon>Euthyneura</taxon>
        <taxon>Panpulmonata</taxon>
        <taxon>Sacoglossa</taxon>
        <taxon>Placobranchoidea</taxon>
        <taxon>Plakobranchidae</taxon>
        <taxon>Plakobranchus</taxon>
    </lineage>
</organism>
<comment type="caution">
    <text evidence="11">The sequence shown here is derived from an EMBL/GenBank/DDBJ whole genome shotgun (WGS) entry which is preliminary data.</text>
</comment>
<keyword evidence="5" id="KW-0406">Ion transport</keyword>
<evidence type="ECO:0000313" key="12">
    <source>
        <dbReference type="Proteomes" id="UP000735302"/>
    </source>
</evidence>
<keyword evidence="12" id="KW-1185">Reference proteome</keyword>
<gene>
    <name evidence="11" type="ORF">PoB_005787700</name>
</gene>
<feature type="region of interest" description="Disordered" evidence="8">
    <location>
        <begin position="1"/>
        <end position="46"/>
    </location>
</feature>
<keyword evidence="3" id="KW-0812">Transmembrane</keyword>
<feature type="domain" description="TRPM SLOG" evidence="9">
    <location>
        <begin position="252"/>
        <end position="492"/>
    </location>
</feature>
<feature type="compositionally biased region" description="Low complexity" evidence="8">
    <location>
        <begin position="33"/>
        <end position="44"/>
    </location>
</feature>
<proteinExistence type="predicted"/>
<sequence length="666" mass="74236">MSQHGNDDSLDTHGNKDDEQLNTDSSPYAKFPISETSSSTISLLRGNRVRHSSRGASDYVHTSFHEVQNVSMKQQHGDVDTDDISGKSISDKKGTTSKYPQYEDSKRGAENLIKHATLQLHGKTEEERDNDSCKEKFNQQIEKAKSRLLIENTNKARRRTPVSQRETASFITNQIQQRICSKYAIKPNGIGDGKDSCECGRPKIWHEERKMDVSDTDDQVWHPDTHTEKEPCDSFGEIFFTGFGTDVEKSLYARVDFTTPMSDVWELMIKYWKMPQPCLLISVTGEAEKLELKPRLSTLLKQGLVEAAVNTGAWIISGGTASGVMEFVGEAVRDHTTKSGAASPVPCVALGIATWGCVANSLALDGEGEQGLWPATYAFEDIAHVPQEMSRLDPNHTHFLLVDIGQEGQSGMELNFRSDLEYYISAVGTTGVAQGQTIPTPVVLLIIGGDIDVIDVVYKASKRNTSVVVICGSGGAADIFALAFKITSLPENPDCSQFLPDFEDIMQEIAMKIFASKCQDSAENESFHICLQKIRFVLKRRSLLNIFNLDDCECVKDLDQAILSALLKANKLDCNSQLALALAWDRCDIARQHIFTPENRIQWKLKDLYDAMFTALVQDRADFVELFLDSGVDLRKFLTIKTLWNLYCNLAESCTKSKVYASATWE</sequence>
<accession>A0AAV4CIS2</accession>
<evidence type="ECO:0000256" key="3">
    <source>
        <dbReference type="ARBA" id="ARBA00022692"/>
    </source>
</evidence>